<dbReference type="Pfam" id="PF00005">
    <property type="entry name" value="ABC_tran"/>
    <property type="match status" value="1"/>
</dbReference>
<dbReference type="STRING" id="56484.A0A1Y2EW85"/>
<dbReference type="InterPro" id="IPR027417">
    <property type="entry name" value="P-loop_NTPase"/>
</dbReference>
<dbReference type="OMA" id="APIWVRR"/>
<dbReference type="EMBL" id="MCFI01000025">
    <property type="protein sequence ID" value="ORY75767.1"/>
    <property type="molecule type" value="Genomic_DNA"/>
</dbReference>
<dbReference type="Gene3D" id="3.40.50.300">
    <property type="entry name" value="P-loop containing nucleotide triphosphate hydrolases"/>
    <property type="match status" value="1"/>
</dbReference>
<dbReference type="OrthoDB" id="6500128at2759"/>
<dbReference type="InterPro" id="IPR003593">
    <property type="entry name" value="AAA+_ATPase"/>
</dbReference>
<keyword evidence="2" id="KW-0067">ATP-binding</keyword>
<dbReference type="InterPro" id="IPR039421">
    <property type="entry name" value="Type_1_exporter"/>
</dbReference>
<dbReference type="PROSITE" id="PS00211">
    <property type="entry name" value="ABC_TRANSPORTER_1"/>
    <property type="match status" value="1"/>
</dbReference>
<keyword evidence="5" id="KW-1185">Reference proteome</keyword>
<dbReference type="GO" id="GO:0005524">
    <property type="term" value="F:ATP binding"/>
    <property type="evidence" value="ECO:0007669"/>
    <property type="project" value="UniProtKB-KW"/>
</dbReference>
<dbReference type="GO" id="GO:0016887">
    <property type="term" value="F:ATP hydrolysis activity"/>
    <property type="evidence" value="ECO:0007669"/>
    <property type="project" value="InterPro"/>
</dbReference>
<dbReference type="InterPro" id="IPR003439">
    <property type="entry name" value="ABC_transporter-like_ATP-bd"/>
</dbReference>
<gene>
    <name evidence="4" type="ORF">BCR37DRAFT_351982</name>
</gene>
<dbReference type="GeneID" id="63784695"/>
<feature type="domain" description="ABC transporter" evidence="3">
    <location>
        <begin position="3"/>
        <end position="246"/>
    </location>
</feature>
<keyword evidence="1" id="KW-0547">Nucleotide-binding</keyword>
<dbReference type="RefSeq" id="XP_040722415.1">
    <property type="nucleotide sequence ID" value="XM_040868096.1"/>
</dbReference>
<dbReference type="AlphaFoldDB" id="A0A1Y2EW85"/>
<organism evidence="4 5">
    <name type="scientific">Protomyces lactucae-debilis</name>
    <dbReference type="NCBI Taxonomy" id="2754530"/>
    <lineage>
        <taxon>Eukaryota</taxon>
        <taxon>Fungi</taxon>
        <taxon>Dikarya</taxon>
        <taxon>Ascomycota</taxon>
        <taxon>Taphrinomycotina</taxon>
        <taxon>Taphrinomycetes</taxon>
        <taxon>Taphrinales</taxon>
        <taxon>Protomycetaceae</taxon>
        <taxon>Protomyces</taxon>
    </lineage>
</organism>
<evidence type="ECO:0000256" key="1">
    <source>
        <dbReference type="ARBA" id="ARBA00022741"/>
    </source>
</evidence>
<sequence>MRIEFQDVMFGYPGQEPVLNGIGFVVEAGEMACIVGFNGAGKSTIISLIARVFDPQSGSILIDGKDLRLYDPVSLHAHMAFTFQDFLRYPLTGRENVAIGQIDMLEDDRRVRAAAHTTGADQVLNAKASSDSDRTLWDSKLSQREPHDLSGGQWQKVALSRSFMRDSNLLVLDEPSANLDPQAEYDLFYKLQQSRAHRTTLFVTHRLGVVRSADKIILVEEGKVQEMGSHDVLIAKEGGRYRHLYELQSEGFGKLQQESRGPSE</sequence>
<evidence type="ECO:0000259" key="3">
    <source>
        <dbReference type="PROSITE" id="PS50893"/>
    </source>
</evidence>
<keyword evidence="4" id="KW-0378">Hydrolase</keyword>
<dbReference type="GO" id="GO:0015421">
    <property type="term" value="F:ABC-type oligopeptide transporter activity"/>
    <property type="evidence" value="ECO:0007669"/>
    <property type="project" value="TreeGrafter"/>
</dbReference>
<reference evidence="4 5" key="1">
    <citation type="submission" date="2016-07" db="EMBL/GenBank/DDBJ databases">
        <title>Pervasive Adenine N6-methylation of Active Genes in Fungi.</title>
        <authorList>
            <consortium name="DOE Joint Genome Institute"/>
            <person name="Mondo S.J."/>
            <person name="Dannebaum R.O."/>
            <person name="Kuo R.C."/>
            <person name="Labutti K."/>
            <person name="Haridas S."/>
            <person name="Kuo A."/>
            <person name="Salamov A."/>
            <person name="Ahrendt S.R."/>
            <person name="Lipzen A."/>
            <person name="Sullivan W."/>
            <person name="Andreopoulos W.B."/>
            <person name="Clum A."/>
            <person name="Lindquist E."/>
            <person name="Daum C."/>
            <person name="Ramamoorthy G.K."/>
            <person name="Gryganskyi A."/>
            <person name="Culley D."/>
            <person name="Magnuson J.K."/>
            <person name="James T.Y."/>
            <person name="O'Malley M.A."/>
            <person name="Stajich J.E."/>
            <person name="Spatafora J.W."/>
            <person name="Visel A."/>
            <person name="Grigoriev I.V."/>
        </authorList>
    </citation>
    <scope>NUCLEOTIDE SEQUENCE [LARGE SCALE GENOMIC DNA]</scope>
    <source>
        <strain evidence="4 5">12-1054</strain>
    </source>
</reference>
<dbReference type="InterPro" id="IPR017871">
    <property type="entry name" value="ABC_transporter-like_CS"/>
</dbReference>
<evidence type="ECO:0000256" key="2">
    <source>
        <dbReference type="ARBA" id="ARBA00022840"/>
    </source>
</evidence>
<evidence type="ECO:0000313" key="5">
    <source>
        <dbReference type="Proteomes" id="UP000193685"/>
    </source>
</evidence>
<dbReference type="Proteomes" id="UP000193685">
    <property type="component" value="Unassembled WGS sequence"/>
</dbReference>
<accession>A0A1Y2EW85</accession>
<dbReference type="PANTHER" id="PTHR43394">
    <property type="entry name" value="ATP-DEPENDENT PERMEASE MDL1, MITOCHONDRIAL"/>
    <property type="match status" value="1"/>
</dbReference>
<proteinExistence type="predicted"/>
<dbReference type="PANTHER" id="PTHR43394:SF1">
    <property type="entry name" value="ATP-BINDING CASSETTE SUB-FAMILY B MEMBER 10, MITOCHONDRIAL"/>
    <property type="match status" value="1"/>
</dbReference>
<comment type="caution">
    <text evidence="4">The sequence shown here is derived from an EMBL/GenBank/DDBJ whole genome shotgun (WGS) entry which is preliminary data.</text>
</comment>
<protein>
    <submittedName>
        <fullName evidence="4">p-loop containing nucleoside triphosphate hydrolase protein</fullName>
    </submittedName>
</protein>
<dbReference type="PROSITE" id="PS50893">
    <property type="entry name" value="ABC_TRANSPORTER_2"/>
    <property type="match status" value="1"/>
</dbReference>
<dbReference type="SUPFAM" id="SSF52540">
    <property type="entry name" value="P-loop containing nucleoside triphosphate hydrolases"/>
    <property type="match status" value="1"/>
</dbReference>
<dbReference type="SMART" id="SM00382">
    <property type="entry name" value="AAA"/>
    <property type="match status" value="1"/>
</dbReference>
<name>A0A1Y2EW85_PROLT</name>
<evidence type="ECO:0000313" key="4">
    <source>
        <dbReference type="EMBL" id="ORY75767.1"/>
    </source>
</evidence>